<evidence type="ECO:0000313" key="3">
    <source>
        <dbReference type="WBParaSite" id="ACAC_0000309201-mRNA-1"/>
    </source>
</evidence>
<evidence type="ECO:0000256" key="1">
    <source>
        <dbReference type="SAM" id="MobiDB-lite"/>
    </source>
</evidence>
<keyword evidence="2" id="KW-1185">Reference proteome</keyword>
<reference evidence="3" key="2">
    <citation type="submission" date="2017-02" db="UniProtKB">
        <authorList>
            <consortium name="WormBaseParasite"/>
        </authorList>
    </citation>
    <scope>IDENTIFICATION</scope>
</reference>
<feature type="region of interest" description="Disordered" evidence="1">
    <location>
        <begin position="1"/>
        <end position="24"/>
    </location>
</feature>
<proteinExistence type="predicted"/>
<dbReference type="Proteomes" id="UP000035642">
    <property type="component" value="Unassembled WGS sequence"/>
</dbReference>
<organism evidence="2 3">
    <name type="scientific">Angiostrongylus cantonensis</name>
    <name type="common">Rat lungworm</name>
    <dbReference type="NCBI Taxonomy" id="6313"/>
    <lineage>
        <taxon>Eukaryota</taxon>
        <taxon>Metazoa</taxon>
        <taxon>Ecdysozoa</taxon>
        <taxon>Nematoda</taxon>
        <taxon>Chromadorea</taxon>
        <taxon>Rhabditida</taxon>
        <taxon>Rhabditina</taxon>
        <taxon>Rhabditomorpha</taxon>
        <taxon>Strongyloidea</taxon>
        <taxon>Metastrongylidae</taxon>
        <taxon>Angiostrongylus</taxon>
    </lineage>
</organism>
<sequence length="98" mass="10484">MVENGANVHLFNRKGPTRVGRGSDESLLMDKSALTRTPTPPAPQLSHVPRNSSAPGITKALNGWRLLASTNLITSHLLLLVYMITFSTETSGASVRAS</sequence>
<feature type="region of interest" description="Disordered" evidence="1">
    <location>
        <begin position="34"/>
        <end position="53"/>
    </location>
</feature>
<dbReference type="AlphaFoldDB" id="A0A0K0CZE7"/>
<accession>A0A0K0CZE7</accession>
<dbReference type="WBParaSite" id="ACAC_0000309201-mRNA-1">
    <property type="protein sequence ID" value="ACAC_0000309201-mRNA-1"/>
    <property type="gene ID" value="ACAC_0000309201"/>
</dbReference>
<evidence type="ECO:0000313" key="2">
    <source>
        <dbReference type="Proteomes" id="UP000035642"/>
    </source>
</evidence>
<reference evidence="2" key="1">
    <citation type="submission" date="2012-09" db="EMBL/GenBank/DDBJ databases">
        <authorList>
            <person name="Martin A.A."/>
        </authorList>
    </citation>
    <scope>NUCLEOTIDE SEQUENCE</scope>
</reference>
<name>A0A0K0CZE7_ANGCA</name>
<protein>
    <submittedName>
        <fullName evidence="3">Uncharacterized protein</fullName>
    </submittedName>
</protein>